<name>A0ABW1J803_9PSEU</name>
<dbReference type="Proteomes" id="UP001596302">
    <property type="component" value="Unassembled WGS sequence"/>
</dbReference>
<keyword evidence="2" id="KW-1185">Reference proteome</keyword>
<accession>A0ABW1J803</accession>
<proteinExistence type="predicted"/>
<evidence type="ECO:0000313" key="1">
    <source>
        <dbReference type="EMBL" id="MFC5996978.1"/>
    </source>
</evidence>
<evidence type="ECO:0000313" key="2">
    <source>
        <dbReference type="Proteomes" id="UP001596302"/>
    </source>
</evidence>
<organism evidence="1 2">
    <name type="scientific">Pseudonocardia hispaniensis</name>
    <dbReference type="NCBI Taxonomy" id="904933"/>
    <lineage>
        <taxon>Bacteria</taxon>
        <taxon>Bacillati</taxon>
        <taxon>Actinomycetota</taxon>
        <taxon>Actinomycetes</taxon>
        <taxon>Pseudonocardiales</taxon>
        <taxon>Pseudonocardiaceae</taxon>
        <taxon>Pseudonocardia</taxon>
    </lineage>
</organism>
<gene>
    <name evidence="1" type="ORF">ACFQE5_22460</name>
</gene>
<comment type="caution">
    <text evidence="1">The sequence shown here is derived from an EMBL/GenBank/DDBJ whole genome shotgun (WGS) entry which is preliminary data.</text>
</comment>
<dbReference type="EMBL" id="JBHSQW010000044">
    <property type="protein sequence ID" value="MFC5996978.1"/>
    <property type="molecule type" value="Genomic_DNA"/>
</dbReference>
<dbReference type="RefSeq" id="WP_379587865.1">
    <property type="nucleotide sequence ID" value="NZ_JBHSQW010000044.1"/>
</dbReference>
<protein>
    <submittedName>
        <fullName evidence="1">Uncharacterized protein</fullName>
    </submittedName>
</protein>
<reference evidence="2" key="1">
    <citation type="journal article" date="2019" name="Int. J. Syst. Evol. Microbiol.">
        <title>The Global Catalogue of Microorganisms (GCM) 10K type strain sequencing project: providing services to taxonomists for standard genome sequencing and annotation.</title>
        <authorList>
            <consortium name="The Broad Institute Genomics Platform"/>
            <consortium name="The Broad Institute Genome Sequencing Center for Infectious Disease"/>
            <person name="Wu L."/>
            <person name="Ma J."/>
        </authorList>
    </citation>
    <scope>NUCLEOTIDE SEQUENCE [LARGE SCALE GENOMIC DNA]</scope>
    <source>
        <strain evidence="2">CCM 8391</strain>
    </source>
</reference>
<sequence length="74" mass="8414">MIRRLFRAARRVGVAVPERVALIHHRGDDGIMRTRRMSAWYLDVEVHAGDLVLTNGRGEQLRVPVGALLTLEIR</sequence>